<evidence type="ECO:0000256" key="5">
    <source>
        <dbReference type="ARBA" id="ARBA00022702"/>
    </source>
</evidence>
<feature type="signal peptide" evidence="9">
    <location>
        <begin position="1"/>
        <end position="23"/>
    </location>
</feature>
<keyword evidence="4" id="KW-0929">Antimicrobial</keyword>
<keyword evidence="5" id="KW-0372">Hormone</keyword>
<evidence type="ECO:0000313" key="11">
    <source>
        <dbReference type="RefSeq" id="XP_028281422.1"/>
    </source>
</evidence>
<feature type="chain" id="PRO_5027550580" evidence="9">
    <location>
        <begin position="24"/>
        <end position="86"/>
    </location>
</feature>
<dbReference type="AlphaFoldDB" id="A0A6P7JXN7"/>
<dbReference type="GO" id="GO:0005576">
    <property type="term" value="C:extracellular region"/>
    <property type="evidence" value="ECO:0007669"/>
    <property type="project" value="UniProtKB-SubCell"/>
</dbReference>
<dbReference type="Pfam" id="PF06446">
    <property type="entry name" value="Hepcidin"/>
    <property type="match status" value="1"/>
</dbReference>
<comment type="subcellular location">
    <subcellularLocation>
        <location evidence="1">Secreted</location>
    </subcellularLocation>
</comment>
<dbReference type="InParanoid" id="A0A6P7JXN7"/>
<evidence type="ECO:0000313" key="10">
    <source>
        <dbReference type="Proteomes" id="UP000515145"/>
    </source>
</evidence>
<gene>
    <name evidence="11" type="primary">LOC114448587</name>
</gene>
<reference evidence="11" key="1">
    <citation type="submission" date="2025-08" db="UniProtKB">
        <authorList>
            <consortium name="RefSeq"/>
        </authorList>
    </citation>
    <scope>IDENTIFICATION</scope>
</reference>
<accession>A0A6P7JXN7</accession>
<evidence type="ECO:0000256" key="1">
    <source>
        <dbReference type="ARBA" id="ARBA00004613"/>
    </source>
</evidence>
<dbReference type="Proteomes" id="UP000515145">
    <property type="component" value="Chromosome 16"/>
</dbReference>
<keyword evidence="8" id="KW-1015">Disulfide bond</keyword>
<evidence type="ECO:0000256" key="6">
    <source>
        <dbReference type="ARBA" id="ARBA00022729"/>
    </source>
</evidence>
<evidence type="ECO:0000256" key="8">
    <source>
        <dbReference type="ARBA" id="ARBA00023157"/>
    </source>
</evidence>
<evidence type="ECO:0000256" key="2">
    <source>
        <dbReference type="ARBA" id="ARBA00008022"/>
    </source>
</evidence>
<keyword evidence="7" id="KW-0044">Antibiotic</keyword>
<organism evidence="10 11">
    <name type="scientific">Parambassis ranga</name>
    <name type="common">Indian glassy fish</name>
    <dbReference type="NCBI Taxonomy" id="210632"/>
    <lineage>
        <taxon>Eukaryota</taxon>
        <taxon>Metazoa</taxon>
        <taxon>Chordata</taxon>
        <taxon>Craniata</taxon>
        <taxon>Vertebrata</taxon>
        <taxon>Euteleostomi</taxon>
        <taxon>Actinopterygii</taxon>
        <taxon>Neopterygii</taxon>
        <taxon>Teleostei</taxon>
        <taxon>Neoteleostei</taxon>
        <taxon>Acanthomorphata</taxon>
        <taxon>Ovalentaria</taxon>
        <taxon>Ambassidae</taxon>
        <taxon>Parambassis</taxon>
    </lineage>
</organism>
<keyword evidence="10" id="KW-1185">Reference proteome</keyword>
<dbReference type="GeneID" id="114448587"/>
<dbReference type="InterPro" id="IPR010500">
    <property type="entry name" value="Hepcidin"/>
</dbReference>
<sequence>MKTFTVAVAAMFIFLCIIQTNSAFPFTQVQEDDNAESSNNLDASREESVETWLMPYDIRQKHYTGPIRCRYCCGCCALGVCGMCCE</sequence>
<dbReference type="RefSeq" id="XP_028281422.1">
    <property type="nucleotide sequence ID" value="XM_028425621.1"/>
</dbReference>
<name>A0A6P7JXN7_9TELE</name>
<dbReference type="PANTHER" id="PTHR16877">
    <property type="entry name" value="HEPCIDIN"/>
    <property type="match status" value="1"/>
</dbReference>
<evidence type="ECO:0000256" key="3">
    <source>
        <dbReference type="ARBA" id="ARBA00022525"/>
    </source>
</evidence>
<dbReference type="GO" id="GO:0006879">
    <property type="term" value="P:intracellular iron ion homeostasis"/>
    <property type="evidence" value="ECO:0007669"/>
    <property type="project" value="InterPro"/>
</dbReference>
<protein>
    <submittedName>
        <fullName evidence="11">Hepcidin-like</fullName>
    </submittedName>
</protein>
<comment type="similarity">
    <text evidence="2">Belongs to the hepcidin family.</text>
</comment>
<dbReference type="GO" id="GO:0005179">
    <property type="term" value="F:hormone activity"/>
    <property type="evidence" value="ECO:0007669"/>
    <property type="project" value="UniProtKB-KW"/>
</dbReference>
<keyword evidence="6 9" id="KW-0732">Signal</keyword>
<dbReference type="OrthoDB" id="8905640at2759"/>
<dbReference type="GO" id="GO:0042742">
    <property type="term" value="P:defense response to bacterium"/>
    <property type="evidence" value="ECO:0007669"/>
    <property type="project" value="UniProtKB-KW"/>
</dbReference>
<evidence type="ECO:0000256" key="7">
    <source>
        <dbReference type="ARBA" id="ARBA00023022"/>
    </source>
</evidence>
<evidence type="ECO:0000256" key="4">
    <source>
        <dbReference type="ARBA" id="ARBA00022529"/>
    </source>
</evidence>
<proteinExistence type="inferred from homology"/>
<keyword evidence="3" id="KW-0964">Secreted</keyword>
<dbReference type="PANTHER" id="PTHR16877:SF0">
    <property type="entry name" value="HEPCIDIN"/>
    <property type="match status" value="1"/>
</dbReference>
<evidence type="ECO:0000256" key="9">
    <source>
        <dbReference type="SAM" id="SignalP"/>
    </source>
</evidence>